<dbReference type="InterPro" id="IPR055235">
    <property type="entry name" value="ASD1_cat"/>
</dbReference>
<dbReference type="Gene3D" id="3.20.20.80">
    <property type="entry name" value="Glycosidases"/>
    <property type="match status" value="1"/>
</dbReference>
<keyword evidence="6" id="KW-0325">Glycoprotein</keyword>
<evidence type="ECO:0000256" key="6">
    <source>
        <dbReference type="ARBA" id="ARBA00023180"/>
    </source>
</evidence>
<dbReference type="SUPFAM" id="SSF51011">
    <property type="entry name" value="Glycosyl hydrolase domain"/>
    <property type="match status" value="1"/>
</dbReference>
<comment type="caution">
    <text evidence="9">The sequence shown here is derived from an EMBL/GenBank/DDBJ whole genome shotgun (WGS) entry which is preliminary data.</text>
</comment>
<dbReference type="PANTHER" id="PTHR31776:SF0">
    <property type="entry name" value="ALPHA-L-ARABINOFURANOSIDASE 1"/>
    <property type="match status" value="1"/>
</dbReference>
<evidence type="ECO:0000256" key="3">
    <source>
        <dbReference type="ARBA" id="ARBA00012670"/>
    </source>
</evidence>
<keyword evidence="5" id="KW-0378">Hydrolase</keyword>
<dbReference type="SMART" id="SM00813">
    <property type="entry name" value="Alpha-L-AF_C"/>
    <property type="match status" value="1"/>
</dbReference>
<dbReference type="PANTHER" id="PTHR31776">
    <property type="entry name" value="ALPHA-L-ARABINOFURANOSIDASE 1"/>
    <property type="match status" value="1"/>
</dbReference>
<dbReference type="SUPFAM" id="SSF51445">
    <property type="entry name" value="(Trans)glycosidases"/>
    <property type="match status" value="1"/>
</dbReference>
<organism evidence="9 10">
    <name type="scientific">Mariniflexile aquimaris</name>
    <dbReference type="NCBI Taxonomy" id="881009"/>
    <lineage>
        <taxon>Bacteria</taxon>
        <taxon>Pseudomonadati</taxon>
        <taxon>Bacteroidota</taxon>
        <taxon>Flavobacteriia</taxon>
        <taxon>Flavobacteriales</taxon>
        <taxon>Flavobacteriaceae</taxon>
        <taxon>Mariniflexile</taxon>
    </lineage>
</organism>
<dbReference type="Proteomes" id="UP001597011">
    <property type="component" value="Unassembled WGS sequence"/>
</dbReference>
<dbReference type="Pfam" id="PF22848">
    <property type="entry name" value="ASD1_dom"/>
    <property type="match status" value="1"/>
</dbReference>
<dbReference type="Pfam" id="PF06964">
    <property type="entry name" value="Alpha-L-AF_C"/>
    <property type="match status" value="1"/>
</dbReference>
<accession>A0ABW3BVJ4</accession>
<keyword evidence="10" id="KW-1185">Reference proteome</keyword>
<evidence type="ECO:0000256" key="7">
    <source>
        <dbReference type="SAM" id="SignalP"/>
    </source>
</evidence>
<evidence type="ECO:0000313" key="9">
    <source>
        <dbReference type="EMBL" id="MFD0836717.1"/>
    </source>
</evidence>
<sequence length="671" mass="76047">MKLQFLVNKLFIPFLVASLFSFKAIGQLKATSSSNETINLVVDLNATGVKIQPTMYGIFFEDINFAADGGLYAEMVKNRSFEFLDSKMGWLEPNSNKLSLNNQSGYLSPIKYAGQNTNQTYARVEVKGPKYELINEGFRGMGVKKDAKYNLTINAKKFSGDITKIKIQFIDSLNNVLGETIILPKGKNWKSYETQLTASKTILKTKLKFTFEGTGEIDLDMISLFPVDTWKGRKKGLRKDLVQLLDDLNPGFLRFPGGCIVEGRTLARRYQWKKTIGNIEDRELLVNRWNTEFAHKPAPDYYQSFGLGFFEYFLLSEDLGAEPLPILSCGIACQFNTGELVPMEELDPYVQDALDLIEFANGSISTSWGKLRADMGHPEPFNVKYLGIGNEQWGEAYIERYEVFHKAIKAKYPEIVLVSGSGPFPDGDYFEYGWEELKKLNVEIVDEHYYRQPQWFRDNANRYDSYDRNGPKVFAGEYAAHPKDVEDGSKENNWETALSEAAFMTGLERNADVVNLTSYAPLMAHVDAFQWAPDMIWFNNLESYGTANYYVQKLYGNNSGTDLIAITRDGKAVTGQNDLYATAAKDMIKKEVIIKLVNTSNQPKSIIIDLTGYKLKSKGEIIVLSHPNLMGINSFEDPFTISPKETEYILKRNKAELSLQPYSFSILKFNL</sequence>
<comment type="catalytic activity">
    <reaction evidence="1">
        <text>Hydrolysis of terminal non-reducing alpha-L-arabinofuranoside residues in alpha-L-arabinosides.</text>
        <dbReference type="EC" id="3.2.1.55"/>
    </reaction>
</comment>
<evidence type="ECO:0000256" key="2">
    <source>
        <dbReference type="ARBA" id="ARBA00007186"/>
    </source>
</evidence>
<feature type="chain" id="PRO_5045339360" description="non-reducing end alpha-L-arabinofuranosidase" evidence="7">
    <location>
        <begin position="24"/>
        <end position="671"/>
    </location>
</feature>
<proteinExistence type="inferred from homology"/>
<dbReference type="RefSeq" id="WP_379942966.1">
    <property type="nucleotide sequence ID" value="NZ_JBHTIB010000012.1"/>
</dbReference>
<dbReference type="EC" id="3.2.1.55" evidence="3"/>
<evidence type="ECO:0000256" key="5">
    <source>
        <dbReference type="ARBA" id="ARBA00022801"/>
    </source>
</evidence>
<evidence type="ECO:0000313" key="10">
    <source>
        <dbReference type="Proteomes" id="UP001597011"/>
    </source>
</evidence>
<dbReference type="EMBL" id="JBHTIB010000012">
    <property type="protein sequence ID" value="MFD0836717.1"/>
    <property type="molecule type" value="Genomic_DNA"/>
</dbReference>
<dbReference type="Gene3D" id="2.60.40.1180">
    <property type="entry name" value="Golgi alpha-mannosidase II"/>
    <property type="match status" value="1"/>
</dbReference>
<dbReference type="InterPro" id="IPR010720">
    <property type="entry name" value="Alpha-L-AF_C"/>
</dbReference>
<dbReference type="InterPro" id="IPR017853">
    <property type="entry name" value="GH"/>
</dbReference>
<gene>
    <name evidence="9" type="ORF">ACFQ0I_13140</name>
</gene>
<name>A0ABW3BVJ4_9FLAO</name>
<dbReference type="InterPro" id="IPR051563">
    <property type="entry name" value="Glycosyl_Hydrolase_51"/>
</dbReference>
<comment type="similarity">
    <text evidence="2">Belongs to the glycosyl hydrolase 51 family.</text>
</comment>
<dbReference type="InterPro" id="IPR013780">
    <property type="entry name" value="Glyco_hydro_b"/>
</dbReference>
<protein>
    <recommendedName>
        <fullName evidence="3">non-reducing end alpha-L-arabinofuranosidase</fullName>
        <ecNumber evidence="3">3.2.1.55</ecNumber>
    </recommendedName>
</protein>
<evidence type="ECO:0000256" key="4">
    <source>
        <dbReference type="ARBA" id="ARBA00022729"/>
    </source>
</evidence>
<evidence type="ECO:0000259" key="8">
    <source>
        <dbReference type="SMART" id="SM00813"/>
    </source>
</evidence>
<feature type="signal peptide" evidence="7">
    <location>
        <begin position="1"/>
        <end position="23"/>
    </location>
</feature>
<feature type="domain" description="Alpha-L-arabinofuranosidase C-terminal" evidence="8">
    <location>
        <begin position="476"/>
        <end position="663"/>
    </location>
</feature>
<reference evidence="10" key="1">
    <citation type="journal article" date="2019" name="Int. J. Syst. Evol. Microbiol.">
        <title>The Global Catalogue of Microorganisms (GCM) 10K type strain sequencing project: providing services to taxonomists for standard genome sequencing and annotation.</title>
        <authorList>
            <consortium name="The Broad Institute Genomics Platform"/>
            <consortium name="The Broad Institute Genome Sequencing Center for Infectious Disease"/>
            <person name="Wu L."/>
            <person name="Ma J."/>
        </authorList>
    </citation>
    <scope>NUCLEOTIDE SEQUENCE [LARGE SCALE GENOMIC DNA]</scope>
    <source>
        <strain evidence="10">CCUG 60529</strain>
    </source>
</reference>
<keyword evidence="4 7" id="KW-0732">Signal</keyword>
<evidence type="ECO:0000256" key="1">
    <source>
        <dbReference type="ARBA" id="ARBA00001462"/>
    </source>
</evidence>